<proteinExistence type="predicted"/>
<dbReference type="EMBL" id="CM055733">
    <property type="protein sequence ID" value="KAJ8009796.1"/>
    <property type="molecule type" value="Genomic_DNA"/>
</dbReference>
<protein>
    <submittedName>
        <fullName evidence="1">Uncharacterized protein</fullName>
    </submittedName>
</protein>
<keyword evidence="2" id="KW-1185">Reference proteome</keyword>
<organism evidence="1 2">
    <name type="scientific">Dallia pectoralis</name>
    <name type="common">Alaska blackfish</name>
    <dbReference type="NCBI Taxonomy" id="75939"/>
    <lineage>
        <taxon>Eukaryota</taxon>
        <taxon>Metazoa</taxon>
        <taxon>Chordata</taxon>
        <taxon>Craniata</taxon>
        <taxon>Vertebrata</taxon>
        <taxon>Euteleostomi</taxon>
        <taxon>Actinopterygii</taxon>
        <taxon>Neopterygii</taxon>
        <taxon>Teleostei</taxon>
        <taxon>Protacanthopterygii</taxon>
        <taxon>Esociformes</taxon>
        <taxon>Umbridae</taxon>
        <taxon>Dallia</taxon>
    </lineage>
</organism>
<gene>
    <name evidence="1" type="ORF">DPEC_G00067930</name>
</gene>
<reference evidence="1" key="1">
    <citation type="submission" date="2021-05" db="EMBL/GenBank/DDBJ databases">
        <authorList>
            <person name="Pan Q."/>
            <person name="Jouanno E."/>
            <person name="Zahm M."/>
            <person name="Klopp C."/>
            <person name="Cabau C."/>
            <person name="Louis A."/>
            <person name="Berthelot C."/>
            <person name="Parey E."/>
            <person name="Roest Crollius H."/>
            <person name="Montfort J."/>
            <person name="Robinson-Rechavi M."/>
            <person name="Bouchez O."/>
            <person name="Lampietro C."/>
            <person name="Lopez Roques C."/>
            <person name="Donnadieu C."/>
            <person name="Postlethwait J."/>
            <person name="Bobe J."/>
            <person name="Dillon D."/>
            <person name="Chandos A."/>
            <person name="von Hippel F."/>
            <person name="Guiguen Y."/>
        </authorList>
    </citation>
    <scope>NUCLEOTIDE SEQUENCE</scope>
    <source>
        <strain evidence="1">YG-Jan2019</strain>
    </source>
</reference>
<dbReference type="Proteomes" id="UP001157502">
    <property type="component" value="Chromosome 6"/>
</dbReference>
<evidence type="ECO:0000313" key="1">
    <source>
        <dbReference type="EMBL" id="KAJ8009796.1"/>
    </source>
</evidence>
<comment type="caution">
    <text evidence="1">The sequence shown here is derived from an EMBL/GenBank/DDBJ whole genome shotgun (WGS) entry which is preliminary data.</text>
</comment>
<sequence>MKLACHFVFDVWIPPWTKIPNMKDCPRPEALHGEERPVGVLAESGFRYGPAQAVYDILAIYAPDAHSGFWSKFGVASSEAYDEGHFGDVNAFRDYAATMMVAKGRCFTARPQRWVNLSAIVLCGNQRTRSAAVKGLTDGSGTQGHRLNRDLSGAADE</sequence>
<name>A0ACC2H1J6_DALPE</name>
<evidence type="ECO:0000313" key="2">
    <source>
        <dbReference type="Proteomes" id="UP001157502"/>
    </source>
</evidence>
<accession>A0ACC2H1J6</accession>